<dbReference type="Pfam" id="PF08660">
    <property type="entry name" value="Alg14"/>
    <property type="match status" value="1"/>
</dbReference>
<accession>A0A1G7E0M6</accession>
<dbReference type="RefSeq" id="WP_089957840.1">
    <property type="nucleotide sequence ID" value="NZ_FNAV01000005.1"/>
</dbReference>
<feature type="compositionally biased region" description="Basic and acidic residues" evidence="1">
    <location>
        <begin position="11"/>
        <end position="21"/>
    </location>
</feature>
<name>A0A1G7E0M6_9RHOB</name>
<feature type="region of interest" description="Disordered" evidence="1">
    <location>
        <begin position="1"/>
        <end position="28"/>
    </location>
</feature>
<dbReference type="Proteomes" id="UP000198994">
    <property type="component" value="Unassembled WGS sequence"/>
</dbReference>
<dbReference type="InterPro" id="IPR013969">
    <property type="entry name" value="Oligosacch_biosynth_Alg14"/>
</dbReference>
<dbReference type="EMBL" id="FNAV01000005">
    <property type="protein sequence ID" value="SDE56875.1"/>
    <property type="molecule type" value="Genomic_DNA"/>
</dbReference>
<dbReference type="SUPFAM" id="SSF53756">
    <property type="entry name" value="UDP-Glycosyltransferase/glycogen phosphorylase"/>
    <property type="match status" value="1"/>
</dbReference>
<dbReference type="Gene3D" id="3.40.50.2000">
    <property type="entry name" value="Glycogen Phosphorylase B"/>
    <property type="match status" value="1"/>
</dbReference>
<evidence type="ECO:0000313" key="2">
    <source>
        <dbReference type="EMBL" id="SDE56875.1"/>
    </source>
</evidence>
<evidence type="ECO:0000256" key="1">
    <source>
        <dbReference type="SAM" id="MobiDB-lite"/>
    </source>
</evidence>
<dbReference type="GO" id="GO:0006488">
    <property type="term" value="P:dolichol-linked oligosaccharide biosynthetic process"/>
    <property type="evidence" value="ECO:0007669"/>
    <property type="project" value="InterPro"/>
</dbReference>
<proteinExistence type="predicted"/>
<protein>
    <submittedName>
        <fullName evidence="2">Oligosaccharide biosynthesis protein Alg14 like</fullName>
    </submittedName>
</protein>
<dbReference type="STRING" id="282683.SAMN04488105_10530"/>
<dbReference type="AlphaFoldDB" id="A0A1G7E0M6"/>
<dbReference type="OrthoDB" id="555447at2"/>
<sequence>MLSLAFSSRGKHAEPRPERPAKPAARTRPTRVLAIASAGGHWQQLMELRPAFEGCDVLFATTLKGLPQEFDAAPSIIVPDCNRNDVLRMPWMVLTIGARLLTYRPDVVISTGALPGLVALTLAKVMRAQTIWVDSIANAEEMSMSGKHARRVADLWLSQWPHVAEAEGADYFGAIL</sequence>
<keyword evidence="3" id="KW-1185">Reference proteome</keyword>
<evidence type="ECO:0000313" key="3">
    <source>
        <dbReference type="Proteomes" id="UP000198994"/>
    </source>
</evidence>
<reference evidence="3" key="1">
    <citation type="submission" date="2016-10" db="EMBL/GenBank/DDBJ databases">
        <authorList>
            <person name="Varghese N."/>
            <person name="Submissions S."/>
        </authorList>
    </citation>
    <scope>NUCLEOTIDE SEQUENCE [LARGE SCALE GENOMIC DNA]</scope>
    <source>
        <strain evidence="3">DSM 10146</strain>
    </source>
</reference>
<gene>
    <name evidence="2" type="ORF">SAMN04488105_10530</name>
</gene>
<organism evidence="2 3">
    <name type="scientific">Salipiger thiooxidans</name>
    <dbReference type="NCBI Taxonomy" id="282683"/>
    <lineage>
        <taxon>Bacteria</taxon>
        <taxon>Pseudomonadati</taxon>
        <taxon>Pseudomonadota</taxon>
        <taxon>Alphaproteobacteria</taxon>
        <taxon>Rhodobacterales</taxon>
        <taxon>Roseobacteraceae</taxon>
        <taxon>Salipiger</taxon>
    </lineage>
</organism>